<dbReference type="OrthoDB" id="450143at2"/>
<dbReference type="Proteomes" id="UP000292884">
    <property type="component" value="Unassembled WGS sequence"/>
</dbReference>
<reference evidence="1 2" key="1">
    <citation type="submission" date="2019-02" db="EMBL/GenBank/DDBJ databases">
        <title>Pedobacter sp. RP-1-13 sp. nov., isolated from Arctic soil.</title>
        <authorList>
            <person name="Dahal R.H."/>
        </authorList>
    </citation>
    <scope>NUCLEOTIDE SEQUENCE [LARGE SCALE GENOMIC DNA]</scope>
    <source>
        <strain evidence="1 2">RP-1-13</strain>
    </source>
</reference>
<accession>A0A4R0MNB8</accession>
<dbReference type="AlphaFoldDB" id="A0A4R0MNB8"/>
<dbReference type="EMBL" id="SJSK01000006">
    <property type="protein sequence ID" value="TCC88245.1"/>
    <property type="molecule type" value="Genomic_DNA"/>
</dbReference>
<dbReference type="RefSeq" id="WP_131555273.1">
    <property type="nucleotide sequence ID" value="NZ_SJSK01000006.1"/>
</dbReference>
<comment type="caution">
    <text evidence="1">The sequence shown here is derived from an EMBL/GenBank/DDBJ whole genome shotgun (WGS) entry which is preliminary data.</text>
</comment>
<evidence type="ECO:0000313" key="2">
    <source>
        <dbReference type="Proteomes" id="UP000292884"/>
    </source>
</evidence>
<protein>
    <submittedName>
        <fullName evidence="1">Uncharacterized protein</fullName>
    </submittedName>
</protein>
<evidence type="ECO:0000313" key="1">
    <source>
        <dbReference type="EMBL" id="TCC88245.1"/>
    </source>
</evidence>
<keyword evidence="2" id="KW-1185">Reference proteome</keyword>
<proteinExistence type="predicted"/>
<organism evidence="1 2">
    <name type="scientific">Pedobacter frigiditerrae</name>
    <dbReference type="NCBI Taxonomy" id="2530452"/>
    <lineage>
        <taxon>Bacteria</taxon>
        <taxon>Pseudomonadati</taxon>
        <taxon>Bacteroidota</taxon>
        <taxon>Sphingobacteriia</taxon>
        <taxon>Sphingobacteriales</taxon>
        <taxon>Sphingobacteriaceae</taxon>
        <taxon>Pedobacter</taxon>
    </lineage>
</organism>
<sequence length="151" mass="17694">MNRNNQKEPLFRKVNTNARNVHHNFGGDFKYSRNKKQETLEQTKGTMYGKKDRGLDYTPLFRFLLSKIGSEWNEIFSEAKSRLDKTEPIFWVVALNQNEKEDFVRIGESTYFSGMYIDDEGILQLTNPTLKSTDLKHYCNCCTHTFNGTVY</sequence>
<name>A0A4R0MNB8_9SPHI</name>
<gene>
    <name evidence="1" type="ORF">EZ428_21225</name>
</gene>